<evidence type="ECO:0000313" key="2">
    <source>
        <dbReference type="Proteomes" id="UP000622797"/>
    </source>
</evidence>
<evidence type="ECO:0000313" key="1">
    <source>
        <dbReference type="EMBL" id="KAF4967668.1"/>
    </source>
</evidence>
<name>A0A8H4XA71_9HYPO</name>
<sequence length="93" mass="10495">MSGAEVYQKLGYLIASKKFLNIPSSFRTTDSAVIENIRAKSRDATFKELELYGKEYEETVVIKFSLDLSGAFYISTKEVQAELDKLQQESSPC</sequence>
<dbReference type="EMBL" id="JABEXW010000227">
    <property type="protein sequence ID" value="KAF4967668.1"/>
    <property type="molecule type" value="Genomic_DNA"/>
</dbReference>
<keyword evidence="2" id="KW-1185">Reference proteome</keyword>
<organism evidence="1 2">
    <name type="scientific">Fusarium sarcochroum</name>
    <dbReference type="NCBI Taxonomy" id="1208366"/>
    <lineage>
        <taxon>Eukaryota</taxon>
        <taxon>Fungi</taxon>
        <taxon>Dikarya</taxon>
        <taxon>Ascomycota</taxon>
        <taxon>Pezizomycotina</taxon>
        <taxon>Sordariomycetes</taxon>
        <taxon>Hypocreomycetidae</taxon>
        <taxon>Hypocreales</taxon>
        <taxon>Nectriaceae</taxon>
        <taxon>Fusarium</taxon>
        <taxon>Fusarium lateritium species complex</taxon>
    </lineage>
</organism>
<proteinExistence type="predicted"/>
<reference evidence="1" key="1">
    <citation type="journal article" date="2020" name="BMC Genomics">
        <title>Correction to: Identification and distribution of gene clusters required for synthesis of sphingolipid metabolism inhibitors in diverse species of the filamentous fungus Fusarium.</title>
        <authorList>
            <person name="Kim H.S."/>
            <person name="Lohmar J.M."/>
            <person name="Busman M."/>
            <person name="Brown D.W."/>
            <person name="Naumann T.A."/>
            <person name="Divon H.H."/>
            <person name="Lysoe E."/>
            <person name="Uhlig S."/>
            <person name="Proctor R.H."/>
        </authorList>
    </citation>
    <scope>NUCLEOTIDE SEQUENCE</scope>
    <source>
        <strain evidence="1">NRRL 20472</strain>
    </source>
</reference>
<protein>
    <submittedName>
        <fullName evidence="1">Uncharacterized protein</fullName>
    </submittedName>
</protein>
<comment type="caution">
    <text evidence="1">The sequence shown here is derived from an EMBL/GenBank/DDBJ whole genome shotgun (WGS) entry which is preliminary data.</text>
</comment>
<dbReference type="Proteomes" id="UP000622797">
    <property type="component" value="Unassembled WGS sequence"/>
</dbReference>
<reference evidence="1" key="2">
    <citation type="submission" date="2020-05" db="EMBL/GenBank/DDBJ databases">
        <authorList>
            <person name="Kim H.-S."/>
            <person name="Proctor R.H."/>
            <person name="Brown D.W."/>
        </authorList>
    </citation>
    <scope>NUCLEOTIDE SEQUENCE</scope>
    <source>
        <strain evidence="1">NRRL 20472</strain>
    </source>
</reference>
<accession>A0A8H4XA71</accession>
<dbReference type="AlphaFoldDB" id="A0A8H4XA71"/>
<gene>
    <name evidence="1" type="ORF">FSARC_4816</name>
</gene>